<evidence type="ECO:0000259" key="6">
    <source>
        <dbReference type="Pfam" id="PF05433"/>
    </source>
</evidence>
<keyword evidence="8" id="KW-1185">Reference proteome</keyword>
<comment type="similarity">
    <text evidence="2">Belongs to the rickettsiale 17 kDa surface antigen family.</text>
</comment>
<dbReference type="Proteomes" id="UP001597203">
    <property type="component" value="Unassembled WGS sequence"/>
</dbReference>
<gene>
    <name evidence="7" type="ORF">ACFQ24_00305</name>
</gene>
<evidence type="ECO:0000256" key="1">
    <source>
        <dbReference type="ARBA" id="ARBA00004459"/>
    </source>
</evidence>
<feature type="chain" id="PRO_5046007907" description="17 kDa surface antigen" evidence="5">
    <location>
        <begin position="21"/>
        <end position="338"/>
    </location>
</feature>
<feature type="domain" description="Glycine zipper 2TM" evidence="6">
    <location>
        <begin position="154"/>
        <end position="194"/>
    </location>
</feature>
<comment type="caution">
    <text evidence="7">The sequence shown here is derived from an EMBL/GenBank/DDBJ whole genome shotgun (WGS) entry which is preliminary data.</text>
</comment>
<reference evidence="8" key="1">
    <citation type="journal article" date="2019" name="Int. J. Syst. Evol. Microbiol.">
        <title>The Global Catalogue of Microorganisms (GCM) 10K type strain sequencing project: providing services to taxonomists for standard genome sequencing and annotation.</title>
        <authorList>
            <consortium name="The Broad Institute Genomics Platform"/>
            <consortium name="The Broad Institute Genome Sequencing Center for Infectious Disease"/>
            <person name="Wu L."/>
            <person name="Ma J."/>
        </authorList>
    </citation>
    <scope>NUCLEOTIDE SEQUENCE [LARGE SCALE GENOMIC DNA]</scope>
    <source>
        <strain evidence="8">CCUG 54329</strain>
    </source>
</reference>
<feature type="signal peptide" evidence="5">
    <location>
        <begin position="1"/>
        <end position="20"/>
    </location>
</feature>
<evidence type="ECO:0000256" key="3">
    <source>
        <dbReference type="ARBA" id="ARBA00015281"/>
    </source>
</evidence>
<dbReference type="Pfam" id="PF11776">
    <property type="entry name" value="RcnB"/>
    <property type="match status" value="1"/>
</dbReference>
<proteinExistence type="inferred from homology"/>
<dbReference type="Gene3D" id="3.10.450.160">
    <property type="entry name" value="inner membrane protein cigr"/>
    <property type="match status" value="1"/>
</dbReference>
<organism evidence="7 8">
    <name type="scientific">Sphingobium olei</name>
    <dbReference type="NCBI Taxonomy" id="420955"/>
    <lineage>
        <taxon>Bacteria</taxon>
        <taxon>Pseudomonadati</taxon>
        <taxon>Pseudomonadota</taxon>
        <taxon>Alphaproteobacteria</taxon>
        <taxon>Sphingomonadales</taxon>
        <taxon>Sphingomonadaceae</taxon>
        <taxon>Sphingobium</taxon>
    </lineage>
</organism>
<keyword evidence="5" id="KW-0732">Signal</keyword>
<dbReference type="InterPro" id="IPR008816">
    <property type="entry name" value="Gly_zipper_2TM_dom"/>
</dbReference>
<name>A0ABW3NYK9_9SPHN</name>
<comment type="subcellular location">
    <subcellularLocation>
        <location evidence="1">Cell outer membrane</location>
        <topology evidence="1">Lipid-anchor</topology>
    </subcellularLocation>
</comment>
<evidence type="ECO:0000313" key="8">
    <source>
        <dbReference type="Proteomes" id="UP001597203"/>
    </source>
</evidence>
<dbReference type="RefSeq" id="WP_380908216.1">
    <property type="nucleotide sequence ID" value="NZ_JBHTLS010000005.1"/>
</dbReference>
<sequence>MRIAGLLLIGATLLPAAAGAEPGGPAHMGTGMSRPAGGAWTGGHRWGPRHNGRWYAGWRAPGGWNGYRRPVYGYVLPRYWVSPNYYIANSRAYGLPAPAYGYGWSRYYDDAVMTDRWGRVYDYRTGIDWDRYEGGYGPDEAGYGGEPRRDNGGGGAAVGAVVGGIAGNRIAGRGNHTLGTLVGAGVGAVAGAAIDKAEDRGRALPPQGERPGAAYDDYVDDGVTSQNDFEGRWTGTWTTDDGRKVSGTYEGRFEGEVRGAGVEYDTPPYDGLPHWSNSGMGAPAGGYIANGYYYPAPIVTTVTVQPATTTTTTTTYLTKKVRYLKLAPGRTVRHCRCK</sequence>
<dbReference type="InterPro" id="IPR024572">
    <property type="entry name" value="RcnB"/>
</dbReference>
<keyword evidence="4" id="KW-0449">Lipoprotein</keyword>
<evidence type="ECO:0000256" key="2">
    <source>
        <dbReference type="ARBA" id="ARBA00008681"/>
    </source>
</evidence>
<accession>A0ABW3NYK9</accession>
<dbReference type="EMBL" id="JBHTLS010000005">
    <property type="protein sequence ID" value="MFD1103357.1"/>
    <property type="molecule type" value="Genomic_DNA"/>
</dbReference>
<evidence type="ECO:0000313" key="7">
    <source>
        <dbReference type="EMBL" id="MFD1103357.1"/>
    </source>
</evidence>
<dbReference type="Pfam" id="PF05433">
    <property type="entry name" value="Rick_17kDa_Anti"/>
    <property type="match status" value="1"/>
</dbReference>
<protein>
    <recommendedName>
        <fullName evidence="3">17 kDa surface antigen</fullName>
    </recommendedName>
</protein>
<evidence type="ECO:0000256" key="4">
    <source>
        <dbReference type="ARBA" id="ARBA00023288"/>
    </source>
</evidence>
<evidence type="ECO:0000256" key="5">
    <source>
        <dbReference type="SAM" id="SignalP"/>
    </source>
</evidence>